<dbReference type="InterPro" id="IPR006035">
    <property type="entry name" value="Ureohydrolase"/>
</dbReference>
<keyword evidence="6" id="KW-0732">Signal</keyword>
<sequence>MFPSIIKSLVLTGFLSIAAAHAGHDHHNNDNIGQIPLSGPNEMPVIFNRPILQKDSYVPSFAGISTFAHLPYLQCWEEDANEDYDIAVIGAPYDIGVTFRTGARFGPSGIREGSKRIKGYNNELHINPFKSWAKAVDCGDIPFEPFDSEHAMSQIEAHAKYVLSRPARPTHSKINNGIPRLITLGGDHTILLPVLRAMREAHGRPISVIHFDSHLDTWAPEIYNVKAKGSKYNHGNPLYHASKEGLTTNGTSLHVGIRSSLYDKDDIARDEALGYRMIKANDIFTLGVEGISERIKEILGSPDGALVYLSIDIDVIDPSMAPATGTPETGGFLTREMRYILRSLYGYNIVGMDVVEVAPAYDTQAQLTTFLASDLIYETMSMMVKYGEEKQ</sequence>
<dbReference type="PROSITE" id="PS51409">
    <property type="entry name" value="ARGINASE_2"/>
    <property type="match status" value="1"/>
</dbReference>
<name>A0A8H7USI7_9FUNG</name>
<feature type="binding site" evidence="4">
    <location>
        <position position="214"/>
    </location>
    <ligand>
        <name>Mn(2+)</name>
        <dbReference type="ChEBI" id="CHEBI:29035"/>
        <label>1</label>
    </ligand>
</feature>
<dbReference type="InterPro" id="IPR005925">
    <property type="entry name" value="Agmatinase-rel"/>
</dbReference>
<proteinExistence type="inferred from homology"/>
<evidence type="ECO:0000256" key="3">
    <source>
        <dbReference type="ARBA" id="ARBA00022801"/>
    </source>
</evidence>
<evidence type="ECO:0000256" key="6">
    <source>
        <dbReference type="SAM" id="SignalP"/>
    </source>
</evidence>
<dbReference type="EMBL" id="JAEPRC010000717">
    <property type="protein sequence ID" value="KAG2192517.1"/>
    <property type="molecule type" value="Genomic_DNA"/>
</dbReference>
<feature type="binding site" evidence="4">
    <location>
        <position position="216"/>
    </location>
    <ligand>
        <name>Mn(2+)</name>
        <dbReference type="ChEBI" id="CHEBI:29035"/>
        <label>1</label>
    </ligand>
</feature>
<dbReference type="GO" id="GO:0008783">
    <property type="term" value="F:agmatinase activity"/>
    <property type="evidence" value="ECO:0007669"/>
    <property type="project" value="TreeGrafter"/>
</dbReference>
<keyword evidence="4" id="KW-0464">Manganese</keyword>
<evidence type="ECO:0008006" key="9">
    <source>
        <dbReference type="Google" id="ProtNLM"/>
    </source>
</evidence>
<dbReference type="PIRSF" id="PIRSF036979">
    <property type="entry name" value="Arginase"/>
    <property type="match status" value="1"/>
</dbReference>
<keyword evidence="2 4" id="KW-0479">Metal-binding</keyword>
<dbReference type="InterPro" id="IPR020855">
    <property type="entry name" value="Ureohydrolase_Mn_BS"/>
</dbReference>
<evidence type="ECO:0000256" key="1">
    <source>
        <dbReference type="ARBA" id="ARBA00009227"/>
    </source>
</evidence>
<dbReference type="Pfam" id="PF00491">
    <property type="entry name" value="Arginase"/>
    <property type="match status" value="1"/>
</dbReference>
<dbReference type="PANTHER" id="PTHR11358">
    <property type="entry name" value="ARGINASE/AGMATINASE"/>
    <property type="match status" value="1"/>
</dbReference>
<feature type="binding site" evidence="4">
    <location>
        <position position="188"/>
    </location>
    <ligand>
        <name>Mn(2+)</name>
        <dbReference type="ChEBI" id="CHEBI:29035"/>
        <label>1</label>
    </ligand>
</feature>
<dbReference type="GO" id="GO:0033389">
    <property type="term" value="P:putrescine biosynthetic process from arginine, via agmatine"/>
    <property type="evidence" value="ECO:0007669"/>
    <property type="project" value="TreeGrafter"/>
</dbReference>
<feature type="binding site" evidence="4">
    <location>
        <position position="312"/>
    </location>
    <ligand>
        <name>Mn(2+)</name>
        <dbReference type="ChEBI" id="CHEBI:29035"/>
        <label>1</label>
    </ligand>
</feature>
<protein>
    <recommendedName>
        <fullName evidence="9">Agmatinase</fullName>
    </recommendedName>
</protein>
<keyword evidence="3 5" id="KW-0378">Hydrolase</keyword>
<feature type="signal peptide" evidence="6">
    <location>
        <begin position="1"/>
        <end position="22"/>
    </location>
</feature>
<dbReference type="NCBIfam" id="TIGR01230">
    <property type="entry name" value="agmatinase"/>
    <property type="match status" value="1"/>
</dbReference>
<evidence type="ECO:0000313" key="7">
    <source>
        <dbReference type="EMBL" id="KAG2192517.1"/>
    </source>
</evidence>
<evidence type="ECO:0000313" key="8">
    <source>
        <dbReference type="Proteomes" id="UP000650833"/>
    </source>
</evidence>
<dbReference type="PRINTS" id="PR00116">
    <property type="entry name" value="ARGINASE"/>
</dbReference>
<dbReference type="CDD" id="cd11592">
    <property type="entry name" value="Agmatinase_PAH"/>
    <property type="match status" value="1"/>
</dbReference>
<feature type="binding site" evidence="4">
    <location>
        <position position="314"/>
    </location>
    <ligand>
        <name>Mn(2+)</name>
        <dbReference type="ChEBI" id="CHEBI:29035"/>
        <label>1</label>
    </ligand>
</feature>
<dbReference type="Gene3D" id="3.40.800.10">
    <property type="entry name" value="Ureohydrolase domain"/>
    <property type="match status" value="1"/>
</dbReference>
<comment type="caution">
    <text evidence="7">The sequence shown here is derived from an EMBL/GenBank/DDBJ whole genome shotgun (WGS) entry which is preliminary data.</text>
</comment>
<keyword evidence="8" id="KW-1185">Reference proteome</keyword>
<dbReference type="Proteomes" id="UP000650833">
    <property type="component" value="Unassembled WGS sequence"/>
</dbReference>
<accession>A0A8H7USI7</accession>
<comment type="cofactor">
    <cofactor evidence="4">
        <name>Mn(2+)</name>
        <dbReference type="ChEBI" id="CHEBI:29035"/>
    </cofactor>
    <text evidence="4">Binds 2 manganese ions per subunit.</text>
</comment>
<dbReference type="PROSITE" id="PS01053">
    <property type="entry name" value="ARGINASE_1"/>
    <property type="match status" value="1"/>
</dbReference>
<organism evidence="7 8">
    <name type="scientific">Mucor plumbeus</name>
    <dbReference type="NCBI Taxonomy" id="97098"/>
    <lineage>
        <taxon>Eukaryota</taxon>
        <taxon>Fungi</taxon>
        <taxon>Fungi incertae sedis</taxon>
        <taxon>Mucoromycota</taxon>
        <taxon>Mucoromycotina</taxon>
        <taxon>Mucoromycetes</taxon>
        <taxon>Mucorales</taxon>
        <taxon>Mucorineae</taxon>
        <taxon>Mucoraceae</taxon>
        <taxon>Mucor</taxon>
    </lineage>
</organism>
<evidence type="ECO:0000256" key="4">
    <source>
        <dbReference type="PIRSR" id="PIRSR036979-1"/>
    </source>
</evidence>
<dbReference type="AlphaFoldDB" id="A0A8H7USI7"/>
<dbReference type="PANTHER" id="PTHR11358:SF26">
    <property type="entry name" value="GUANIDINO ACID HYDROLASE, MITOCHONDRIAL"/>
    <property type="match status" value="1"/>
</dbReference>
<dbReference type="GO" id="GO:0046872">
    <property type="term" value="F:metal ion binding"/>
    <property type="evidence" value="ECO:0007669"/>
    <property type="project" value="UniProtKB-KW"/>
</dbReference>
<evidence type="ECO:0000256" key="5">
    <source>
        <dbReference type="RuleBase" id="RU003684"/>
    </source>
</evidence>
<feature type="binding site" evidence="4">
    <location>
        <position position="212"/>
    </location>
    <ligand>
        <name>Mn(2+)</name>
        <dbReference type="ChEBI" id="CHEBI:29035"/>
        <label>1</label>
    </ligand>
</feature>
<gene>
    <name evidence="7" type="ORF">INT46_004627</name>
</gene>
<evidence type="ECO:0000256" key="2">
    <source>
        <dbReference type="ARBA" id="ARBA00022723"/>
    </source>
</evidence>
<dbReference type="OrthoDB" id="288726at2759"/>
<reference evidence="7" key="1">
    <citation type="submission" date="2020-12" db="EMBL/GenBank/DDBJ databases">
        <title>Metabolic potential, ecology and presence of endohyphal bacteria is reflected in genomic diversity of Mucoromycotina.</title>
        <authorList>
            <person name="Muszewska A."/>
            <person name="Okrasinska A."/>
            <person name="Steczkiewicz K."/>
            <person name="Drgas O."/>
            <person name="Orlowska M."/>
            <person name="Perlinska-Lenart U."/>
            <person name="Aleksandrzak-Piekarczyk T."/>
            <person name="Szatraj K."/>
            <person name="Zielenkiewicz U."/>
            <person name="Pilsyk S."/>
            <person name="Malc E."/>
            <person name="Mieczkowski P."/>
            <person name="Kruszewska J.S."/>
            <person name="Biernat P."/>
            <person name="Pawlowska J."/>
        </authorList>
    </citation>
    <scope>NUCLEOTIDE SEQUENCE</scope>
    <source>
        <strain evidence="7">CBS 226.32</strain>
    </source>
</reference>
<dbReference type="SUPFAM" id="SSF52768">
    <property type="entry name" value="Arginase/deacetylase"/>
    <property type="match status" value="1"/>
</dbReference>
<dbReference type="InterPro" id="IPR023696">
    <property type="entry name" value="Ureohydrolase_dom_sf"/>
</dbReference>
<comment type="similarity">
    <text evidence="1">Belongs to the arginase family. Agmatinase subfamily.</text>
</comment>
<feature type="chain" id="PRO_5034779070" description="Agmatinase" evidence="6">
    <location>
        <begin position="23"/>
        <end position="391"/>
    </location>
</feature>